<accession>A0A7J0GKB1</accession>
<proteinExistence type="inferred from homology"/>
<dbReference type="GO" id="GO:0019104">
    <property type="term" value="F:DNA N-glycosylase activity"/>
    <property type="evidence" value="ECO:0007669"/>
    <property type="project" value="InterPro"/>
</dbReference>
<dbReference type="SMART" id="SM00525">
    <property type="entry name" value="FES"/>
    <property type="match status" value="1"/>
</dbReference>
<dbReference type="Gene3D" id="3.30.70.330">
    <property type="match status" value="1"/>
</dbReference>
<keyword evidence="4" id="KW-0004">4Fe-4S</keyword>
<comment type="subcellular location">
    <subcellularLocation>
        <location evidence="2">Nucleus</location>
    </subcellularLocation>
</comment>
<gene>
    <name evidence="12" type="ORF">Acr_22g0005790</name>
</gene>
<reference evidence="12 13" key="1">
    <citation type="submission" date="2019-07" db="EMBL/GenBank/DDBJ databases">
        <title>De Novo Assembly of kiwifruit Actinidia rufa.</title>
        <authorList>
            <person name="Sugita-Konishi S."/>
            <person name="Sato K."/>
            <person name="Mori E."/>
            <person name="Abe Y."/>
            <person name="Kisaki G."/>
            <person name="Hamano K."/>
            <person name="Suezawa K."/>
            <person name="Otani M."/>
            <person name="Fukuda T."/>
            <person name="Manabe T."/>
            <person name="Gomi K."/>
            <person name="Tabuchi M."/>
            <person name="Akimitsu K."/>
            <person name="Kataoka I."/>
        </authorList>
    </citation>
    <scope>NUCLEOTIDE SEQUENCE [LARGE SCALE GENOMIC DNA]</scope>
    <source>
        <strain evidence="13">cv. Fuchu</strain>
    </source>
</reference>
<dbReference type="GO" id="GO:0005634">
    <property type="term" value="C:nucleus"/>
    <property type="evidence" value="ECO:0007669"/>
    <property type="project" value="UniProtKB-SubCell"/>
</dbReference>
<evidence type="ECO:0000256" key="6">
    <source>
        <dbReference type="ARBA" id="ARBA00023004"/>
    </source>
</evidence>
<dbReference type="Proteomes" id="UP000585474">
    <property type="component" value="Unassembled WGS sequence"/>
</dbReference>
<feature type="region of interest" description="Disordered" evidence="10">
    <location>
        <begin position="1"/>
        <end position="54"/>
    </location>
</feature>
<evidence type="ECO:0000256" key="10">
    <source>
        <dbReference type="SAM" id="MobiDB-lite"/>
    </source>
</evidence>
<evidence type="ECO:0000256" key="8">
    <source>
        <dbReference type="ARBA" id="ARBA00023125"/>
    </source>
</evidence>
<dbReference type="GO" id="GO:0003677">
    <property type="term" value="F:DNA binding"/>
    <property type="evidence" value="ECO:0007669"/>
    <property type="project" value="UniProtKB-KW"/>
</dbReference>
<comment type="similarity">
    <text evidence="3">Belongs to the DNA glycosylase family. DEMETER subfamily.</text>
</comment>
<evidence type="ECO:0000256" key="3">
    <source>
        <dbReference type="ARBA" id="ARBA00005646"/>
    </source>
</evidence>
<comment type="caution">
    <text evidence="12">The sequence shown here is derived from an EMBL/GenBank/DDBJ whole genome shotgun (WGS) entry which is preliminary data.</text>
</comment>
<keyword evidence="5" id="KW-0479">Metal-binding</keyword>
<name>A0A7J0GKB1_9ERIC</name>
<evidence type="ECO:0000259" key="11">
    <source>
        <dbReference type="SMART" id="SM00478"/>
    </source>
</evidence>
<dbReference type="SMART" id="SM00478">
    <property type="entry name" value="ENDO3c"/>
    <property type="match status" value="1"/>
</dbReference>
<dbReference type="InterPro" id="IPR023170">
    <property type="entry name" value="HhH_base_excis_C"/>
</dbReference>
<keyword evidence="6" id="KW-0408">Iron</keyword>
<dbReference type="FunFam" id="1.10.1670.10:FF:000004">
    <property type="entry name" value="DNA glycosylase/AP lyase ROS1"/>
    <property type="match status" value="1"/>
</dbReference>
<evidence type="ECO:0000256" key="1">
    <source>
        <dbReference type="ARBA" id="ARBA00001966"/>
    </source>
</evidence>
<evidence type="ECO:0000313" key="13">
    <source>
        <dbReference type="Proteomes" id="UP000585474"/>
    </source>
</evidence>
<dbReference type="InterPro" id="IPR044811">
    <property type="entry name" value="DME/ROS1"/>
</dbReference>
<dbReference type="PANTHER" id="PTHR46213:SF24">
    <property type="entry name" value="HHH-GPD DOMAIN-CONTAINING PROTEIN"/>
    <property type="match status" value="1"/>
</dbReference>
<dbReference type="SUPFAM" id="SSF54928">
    <property type="entry name" value="RNA-binding domain, RBD"/>
    <property type="match status" value="1"/>
</dbReference>
<dbReference type="GO" id="GO:0046872">
    <property type="term" value="F:metal ion binding"/>
    <property type="evidence" value="ECO:0007669"/>
    <property type="project" value="UniProtKB-KW"/>
</dbReference>
<evidence type="ECO:0000256" key="7">
    <source>
        <dbReference type="ARBA" id="ARBA00023014"/>
    </source>
</evidence>
<dbReference type="GO" id="GO:0141166">
    <property type="term" value="P:chromosomal 5-methylcytosine DNA demethylation pathway"/>
    <property type="evidence" value="ECO:0007669"/>
    <property type="project" value="InterPro"/>
</dbReference>
<evidence type="ECO:0000256" key="4">
    <source>
        <dbReference type="ARBA" id="ARBA00022485"/>
    </source>
</evidence>
<dbReference type="InterPro" id="IPR003265">
    <property type="entry name" value="HhH-GPD_domain"/>
</dbReference>
<evidence type="ECO:0000313" key="12">
    <source>
        <dbReference type="EMBL" id="GFZ11181.1"/>
    </source>
</evidence>
<evidence type="ECO:0000256" key="2">
    <source>
        <dbReference type="ARBA" id="ARBA00004123"/>
    </source>
</evidence>
<dbReference type="InterPro" id="IPR003651">
    <property type="entry name" value="Endonuclease3_FeS-loop_motif"/>
</dbReference>
<keyword evidence="7" id="KW-0411">Iron-sulfur</keyword>
<dbReference type="InterPro" id="IPR011257">
    <property type="entry name" value="DNA_glycosylase"/>
</dbReference>
<dbReference type="PANTHER" id="PTHR46213">
    <property type="entry name" value="TRANSCRIPTIONAL ACTIVATOR DEMETER"/>
    <property type="match status" value="1"/>
</dbReference>
<dbReference type="InterPro" id="IPR012677">
    <property type="entry name" value="Nucleotide-bd_a/b_plait_sf"/>
</dbReference>
<dbReference type="AlphaFoldDB" id="A0A7J0GKB1"/>
<dbReference type="SUPFAM" id="SSF48150">
    <property type="entry name" value="DNA-glycosylase"/>
    <property type="match status" value="1"/>
</dbReference>
<feature type="compositionally biased region" description="Basic residues" evidence="10">
    <location>
        <begin position="1"/>
        <end position="15"/>
    </location>
</feature>
<evidence type="ECO:0000256" key="5">
    <source>
        <dbReference type="ARBA" id="ARBA00022723"/>
    </source>
</evidence>
<dbReference type="GO" id="GO:0035514">
    <property type="term" value="F:DNA demethylase activity"/>
    <property type="evidence" value="ECO:0007669"/>
    <property type="project" value="InterPro"/>
</dbReference>
<feature type="domain" description="HhH-GPD" evidence="11">
    <location>
        <begin position="104"/>
        <end position="285"/>
    </location>
</feature>
<organism evidence="12 13">
    <name type="scientific">Actinidia rufa</name>
    <dbReference type="NCBI Taxonomy" id="165716"/>
    <lineage>
        <taxon>Eukaryota</taxon>
        <taxon>Viridiplantae</taxon>
        <taxon>Streptophyta</taxon>
        <taxon>Embryophyta</taxon>
        <taxon>Tracheophyta</taxon>
        <taxon>Spermatophyta</taxon>
        <taxon>Magnoliopsida</taxon>
        <taxon>eudicotyledons</taxon>
        <taxon>Gunneridae</taxon>
        <taxon>Pentapetalae</taxon>
        <taxon>asterids</taxon>
        <taxon>Ericales</taxon>
        <taxon>Actinidiaceae</taxon>
        <taxon>Actinidia</taxon>
    </lineage>
</organism>
<evidence type="ECO:0000256" key="9">
    <source>
        <dbReference type="ARBA" id="ARBA00023242"/>
    </source>
</evidence>
<dbReference type="GO" id="GO:0051539">
    <property type="term" value="F:4 iron, 4 sulfur cluster binding"/>
    <property type="evidence" value="ECO:0007669"/>
    <property type="project" value="UniProtKB-KW"/>
</dbReference>
<dbReference type="InterPro" id="IPR035979">
    <property type="entry name" value="RBD_domain_sf"/>
</dbReference>
<dbReference type="GO" id="GO:0006284">
    <property type="term" value="P:base-excision repair"/>
    <property type="evidence" value="ECO:0007669"/>
    <property type="project" value="InterPro"/>
</dbReference>
<dbReference type="EMBL" id="BJWL01000022">
    <property type="protein sequence ID" value="GFZ11181.1"/>
    <property type="molecule type" value="Genomic_DNA"/>
</dbReference>
<keyword evidence="9" id="KW-0539">Nucleus</keyword>
<sequence>MGVKAKKAMKKKLKKGSSQLSAASGKDESADFLPLEGGPGRKLPRSETLENTAKTGKSKHFGFIEFESPEVAKIVSECMHNYLMFEHMLQVHLIPPERVHPKLWKGVNRWYKPLDWVQIERKRHNKERTLEENKKMVEGILKRDQRRRKRIEAAGIDYECPEIDFLDRLVRDHESVDLEWLRDVPPDKAKDYLLSIRGLGLKSVECVRLLTLHHLAFPVDTNVGRIAVRLGWVPLQPLPESLQLHLLELYPMLESIQKYLWPRLCKLDQRTLYELHYQMITFGKVFCTKSKPNCNACPMRGDCRHFASAFASARLSLPGPEEKSIMSSTIPIATEKGPPVAIKPMPLPPAGISEPKEIGSDAFYEDPDEIPTIKLNAEEFALNLQNYMQGNMDLQEGDLSKALVALNPEAASIPAPKLKNVSRLRTEHQVYELPDSHRLLKGMDKREPDDPSPYLLAIYGHQVKQQIHFKHQKEAVGLKNQENYAMRKRVSHAIA</sequence>
<dbReference type="GO" id="GO:0003906">
    <property type="term" value="F:DNA-(apurinic or apyrimidinic site) endonuclease activity"/>
    <property type="evidence" value="ECO:0007669"/>
    <property type="project" value="UniProtKB-ARBA"/>
</dbReference>
<keyword evidence="13" id="KW-1185">Reference proteome</keyword>
<keyword evidence="8" id="KW-0238">DNA-binding</keyword>
<protein>
    <submittedName>
        <fullName evidence="12">Demeter-like 1</fullName>
    </submittedName>
</protein>
<dbReference type="OrthoDB" id="21467at2759"/>
<dbReference type="Gene3D" id="1.10.1670.10">
    <property type="entry name" value="Helix-hairpin-Helix base-excision DNA repair enzymes (C-terminal)"/>
    <property type="match status" value="1"/>
</dbReference>
<comment type="cofactor">
    <cofactor evidence="1">
        <name>[4Fe-4S] cluster</name>
        <dbReference type="ChEBI" id="CHEBI:49883"/>
    </cofactor>
</comment>